<gene>
    <name evidence="5 8" type="primary">egtA</name>
    <name evidence="8" type="ORF">GCM10009676_07950</name>
</gene>
<dbReference type="InterPro" id="IPR017809">
    <property type="entry name" value="EgtA_Actinobacteria"/>
</dbReference>
<comment type="caution">
    <text evidence="8">The sequence shown here is derived from an EMBL/GenBank/DDBJ whole genome shotgun (WGS) entry which is preliminary data.</text>
</comment>
<feature type="region of interest" description="Disordered" evidence="7">
    <location>
        <begin position="1"/>
        <end position="34"/>
    </location>
</feature>
<keyword evidence="1 5" id="KW-0436">Ligase</keyword>
<evidence type="ECO:0000313" key="8">
    <source>
        <dbReference type="EMBL" id="GAA1227999.1"/>
    </source>
</evidence>
<evidence type="ECO:0000256" key="7">
    <source>
        <dbReference type="SAM" id="MobiDB-lite"/>
    </source>
</evidence>
<comment type="function">
    <text evidence="5">Catalyzes the synthesis of gamma-glutamylcysteine (gamma-GC). This compound is used as substrate for the biosynthesis of the low-molecular thiol compound ergothioneine.</text>
</comment>
<dbReference type="EC" id="6.3.2.2" evidence="5"/>
<dbReference type="InterPro" id="IPR006336">
    <property type="entry name" value="GCS2"/>
</dbReference>
<evidence type="ECO:0000256" key="2">
    <source>
        <dbReference type="ARBA" id="ARBA00022741"/>
    </source>
</evidence>
<protein>
    <recommendedName>
        <fullName evidence="5">Glutamate--cysteine ligase EgtA</fullName>
        <ecNumber evidence="5">6.3.2.2</ecNumber>
    </recommendedName>
    <alternativeName>
        <fullName evidence="5">Gamma-glutamylcysteine synthase</fullName>
        <shortName evidence="5">GCS</shortName>
        <shortName evidence="5">Gamma-ECS</shortName>
    </alternativeName>
</protein>
<dbReference type="PANTHER" id="PTHR34378:SF1">
    <property type="entry name" value="GLUTAMATE--CYSTEINE LIGASE, CHLOROPLASTIC"/>
    <property type="match status" value="1"/>
</dbReference>
<reference evidence="8 9" key="1">
    <citation type="journal article" date="2019" name="Int. J. Syst. Evol. Microbiol.">
        <title>The Global Catalogue of Microorganisms (GCM) 10K type strain sequencing project: providing services to taxonomists for standard genome sequencing and annotation.</title>
        <authorList>
            <consortium name="The Broad Institute Genomics Platform"/>
            <consortium name="The Broad Institute Genome Sequencing Center for Infectious Disease"/>
            <person name="Wu L."/>
            <person name="Ma J."/>
        </authorList>
    </citation>
    <scope>NUCLEOTIDE SEQUENCE [LARGE SCALE GENOMIC DNA]</scope>
    <source>
        <strain evidence="8 9">JCM 13023</strain>
    </source>
</reference>
<evidence type="ECO:0000313" key="9">
    <source>
        <dbReference type="Proteomes" id="UP001500653"/>
    </source>
</evidence>
<evidence type="ECO:0000256" key="5">
    <source>
        <dbReference type="HAMAP-Rule" id="MF_02034"/>
    </source>
</evidence>
<sequence>MTAMHGSVTSTPDTPTPEPPSSESPTLETPTPDAAAVEVAARAIADRAEGEAYVASVCFKHGPPRLTGAELEFLVHDAADPSLPLDPDRLRRALGAHAPATLAPGGRAAPLPAGSTLTLEPGGQVEISTRPQESVPALVTDAGVDLAHVTDLLAADGLVLAAEAIDPVRPPARVLDTERYAAMQRRFAAIGPGGATMMCSTAAVQVCVDAGEPAAVPARWAAVHALGPVLLALFANSRTHTGRDTGHASARWRAVMDTEPARTDPAAGSGAVADPPARWASHVLDTPLMVRRRTAGPWDAPARLTFADWIARRGAARHWPPPTFGDLDYHLTTLFTPVRPRGHLEVRYLDAQPAGRWVDPVALLAALLRGPAVVDRVREVCAPTEGRWADAARLGLADPALARGARGVAELGCDGLADLGLTSALAEEIATAVAARLDGRLHPA</sequence>
<keyword evidence="3 5" id="KW-0067">ATP-binding</keyword>
<dbReference type="Gene3D" id="3.30.590.20">
    <property type="match status" value="1"/>
</dbReference>
<dbReference type="Proteomes" id="UP001500653">
    <property type="component" value="Unassembled WGS sequence"/>
</dbReference>
<feature type="compositionally biased region" description="Low complexity" evidence="7">
    <location>
        <begin position="23"/>
        <end position="34"/>
    </location>
</feature>
<comment type="similarity">
    <text evidence="5 6">Belongs to the glutamate--cysteine ligase type 2 family. EgtA subfamily.</text>
</comment>
<dbReference type="PIRSF" id="PIRSF017901">
    <property type="entry name" value="GCL"/>
    <property type="match status" value="1"/>
</dbReference>
<evidence type="ECO:0000256" key="4">
    <source>
        <dbReference type="ARBA" id="ARBA00048819"/>
    </source>
</evidence>
<keyword evidence="2 5" id="KW-0547">Nucleotide-binding</keyword>
<dbReference type="HAMAP" id="MF_02034">
    <property type="entry name" value="EgtA"/>
    <property type="match status" value="1"/>
</dbReference>
<accession>A0ABN1VZF5</accession>
<evidence type="ECO:0000256" key="1">
    <source>
        <dbReference type="ARBA" id="ARBA00022598"/>
    </source>
</evidence>
<comment type="catalytic activity">
    <reaction evidence="4 5 6">
        <text>L-cysteine + L-glutamate + ATP = gamma-L-glutamyl-L-cysteine + ADP + phosphate + H(+)</text>
        <dbReference type="Rhea" id="RHEA:13285"/>
        <dbReference type="ChEBI" id="CHEBI:15378"/>
        <dbReference type="ChEBI" id="CHEBI:29985"/>
        <dbReference type="ChEBI" id="CHEBI:30616"/>
        <dbReference type="ChEBI" id="CHEBI:35235"/>
        <dbReference type="ChEBI" id="CHEBI:43474"/>
        <dbReference type="ChEBI" id="CHEBI:58173"/>
        <dbReference type="ChEBI" id="CHEBI:456216"/>
        <dbReference type="EC" id="6.3.2.2"/>
    </reaction>
</comment>
<keyword evidence="9" id="KW-1185">Reference proteome</keyword>
<dbReference type="PANTHER" id="PTHR34378">
    <property type="entry name" value="GLUTAMATE--CYSTEINE LIGASE, CHLOROPLASTIC"/>
    <property type="match status" value="1"/>
</dbReference>
<dbReference type="GO" id="GO:0016874">
    <property type="term" value="F:ligase activity"/>
    <property type="evidence" value="ECO:0007669"/>
    <property type="project" value="UniProtKB-KW"/>
</dbReference>
<comment type="pathway">
    <text evidence="5">Amino-acid biosynthesis; ergothioneine biosynthesis.</text>
</comment>
<name>A0ABN1VZF5_9PSEU</name>
<organism evidence="8 9">
    <name type="scientific">Prauserella halophila</name>
    <dbReference type="NCBI Taxonomy" id="185641"/>
    <lineage>
        <taxon>Bacteria</taxon>
        <taxon>Bacillati</taxon>
        <taxon>Actinomycetota</taxon>
        <taxon>Actinomycetes</taxon>
        <taxon>Pseudonocardiales</taxon>
        <taxon>Pseudonocardiaceae</taxon>
        <taxon>Prauserella</taxon>
    </lineage>
</organism>
<dbReference type="EMBL" id="BAAALN010000002">
    <property type="protein sequence ID" value="GAA1227999.1"/>
    <property type="molecule type" value="Genomic_DNA"/>
</dbReference>
<proteinExistence type="inferred from homology"/>
<dbReference type="Pfam" id="PF04107">
    <property type="entry name" value="GCS2"/>
    <property type="match status" value="1"/>
</dbReference>
<dbReference type="InterPro" id="IPR014746">
    <property type="entry name" value="Gln_synth/guanido_kin_cat_dom"/>
</dbReference>
<dbReference type="InterPro" id="IPR035434">
    <property type="entry name" value="GCL_bact_plant"/>
</dbReference>
<evidence type="ECO:0000256" key="3">
    <source>
        <dbReference type="ARBA" id="ARBA00022840"/>
    </source>
</evidence>
<dbReference type="SUPFAM" id="SSF55931">
    <property type="entry name" value="Glutamine synthetase/guanido kinase"/>
    <property type="match status" value="1"/>
</dbReference>
<evidence type="ECO:0000256" key="6">
    <source>
        <dbReference type="PIRNR" id="PIRNR017901"/>
    </source>
</evidence>